<reference evidence="1" key="1">
    <citation type="submission" date="2021-05" db="EMBL/GenBank/DDBJ databases">
        <authorList>
            <person name="Pietrasiak N."/>
            <person name="Ward R."/>
            <person name="Stajich J.E."/>
            <person name="Kurbessoian T."/>
        </authorList>
    </citation>
    <scope>NUCLEOTIDE SEQUENCE</scope>
    <source>
        <strain evidence="1">GSE-NOS-MK-12-04C</strain>
    </source>
</reference>
<name>A0A951QT08_9CYAN</name>
<sequence>MLSQVQQTYPQPIAYAYASIHRARSQAEKLDQILRCAEVTTRYLCALAIASFAARENTTFPPPDALTKFQGNLAFGHFLSVIQAISNLATPHPLQIQFSLCFQKKKALQKVN</sequence>
<protein>
    <submittedName>
        <fullName evidence="1">Uncharacterized protein</fullName>
    </submittedName>
</protein>
<organism evidence="1 2">
    <name type="scientific">Cyanomargarita calcarea GSE-NOS-MK-12-04C</name>
    <dbReference type="NCBI Taxonomy" id="2839659"/>
    <lineage>
        <taxon>Bacteria</taxon>
        <taxon>Bacillati</taxon>
        <taxon>Cyanobacteriota</taxon>
        <taxon>Cyanophyceae</taxon>
        <taxon>Nostocales</taxon>
        <taxon>Cyanomargaritaceae</taxon>
        <taxon>Cyanomargarita</taxon>
    </lineage>
</organism>
<reference evidence="1" key="2">
    <citation type="journal article" date="2022" name="Microbiol. Resour. Announc.">
        <title>Metagenome Sequencing to Explore Phylogenomics of Terrestrial Cyanobacteria.</title>
        <authorList>
            <person name="Ward R.D."/>
            <person name="Stajich J.E."/>
            <person name="Johansen J.R."/>
            <person name="Huntemann M."/>
            <person name="Clum A."/>
            <person name="Foster B."/>
            <person name="Foster B."/>
            <person name="Roux S."/>
            <person name="Palaniappan K."/>
            <person name="Varghese N."/>
            <person name="Mukherjee S."/>
            <person name="Reddy T.B.K."/>
            <person name="Daum C."/>
            <person name="Copeland A."/>
            <person name="Chen I.A."/>
            <person name="Ivanova N.N."/>
            <person name="Kyrpides N.C."/>
            <person name="Shapiro N."/>
            <person name="Eloe-Fadrosh E.A."/>
            <person name="Pietrasiak N."/>
        </authorList>
    </citation>
    <scope>NUCLEOTIDE SEQUENCE</scope>
    <source>
        <strain evidence="1">GSE-NOS-MK-12-04C</strain>
    </source>
</reference>
<evidence type="ECO:0000313" key="2">
    <source>
        <dbReference type="Proteomes" id="UP000729701"/>
    </source>
</evidence>
<dbReference type="Proteomes" id="UP000729701">
    <property type="component" value="Unassembled WGS sequence"/>
</dbReference>
<accession>A0A951QT08</accession>
<dbReference type="EMBL" id="JAHHGZ010000049">
    <property type="protein sequence ID" value="MBW4671584.1"/>
    <property type="molecule type" value="Genomic_DNA"/>
</dbReference>
<evidence type="ECO:0000313" key="1">
    <source>
        <dbReference type="EMBL" id="MBW4671584.1"/>
    </source>
</evidence>
<gene>
    <name evidence="1" type="ORF">KME60_30200</name>
</gene>
<dbReference type="AlphaFoldDB" id="A0A951QT08"/>
<comment type="caution">
    <text evidence="1">The sequence shown here is derived from an EMBL/GenBank/DDBJ whole genome shotgun (WGS) entry which is preliminary data.</text>
</comment>
<proteinExistence type="predicted"/>